<sequence>MQISRAFEVFTTIFRSGGPHQKMKKFSNSQAMKLNTPEILVQLFVFWVNGREHIFHGRTE</sequence>
<dbReference type="AlphaFoldDB" id="A0ABD1LBF2"/>
<evidence type="ECO:0000313" key="2">
    <source>
        <dbReference type="Proteomes" id="UP001603857"/>
    </source>
</evidence>
<dbReference type="Proteomes" id="UP001603857">
    <property type="component" value="Unassembled WGS sequence"/>
</dbReference>
<reference evidence="1 2" key="1">
    <citation type="submission" date="2024-08" db="EMBL/GenBank/DDBJ databases">
        <title>Insights into the chromosomal genome structure of Flemingia macrophylla.</title>
        <authorList>
            <person name="Ding Y."/>
            <person name="Zhao Y."/>
            <person name="Bi W."/>
            <person name="Wu M."/>
            <person name="Zhao G."/>
            <person name="Gong Y."/>
            <person name="Li W."/>
            <person name="Zhang P."/>
        </authorList>
    </citation>
    <scope>NUCLEOTIDE SEQUENCE [LARGE SCALE GENOMIC DNA]</scope>
    <source>
        <strain evidence="1">DYQJB</strain>
        <tissue evidence="1">Leaf</tissue>
    </source>
</reference>
<keyword evidence="2" id="KW-1185">Reference proteome</keyword>
<accession>A0ABD1LBF2</accession>
<proteinExistence type="predicted"/>
<protein>
    <submittedName>
        <fullName evidence="1">Uncharacterized protein</fullName>
    </submittedName>
</protein>
<comment type="caution">
    <text evidence="1">The sequence shown here is derived from an EMBL/GenBank/DDBJ whole genome shotgun (WGS) entry which is preliminary data.</text>
</comment>
<evidence type="ECO:0000313" key="1">
    <source>
        <dbReference type="EMBL" id="KAL2320863.1"/>
    </source>
</evidence>
<organism evidence="1 2">
    <name type="scientific">Flemingia macrophylla</name>
    <dbReference type="NCBI Taxonomy" id="520843"/>
    <lineage>
        <taxon>Eukaryota</taxon>
        <taxon>Viridiplantae</taxon>
        <taxon>Streptophyta</taxon>
        <taxon>Embryophyta</taxon>
        <taxon>Tracheophyta</taxon>
        <taxon>Spermatophyta</taxon>
        <taxon>Magnoliopsida</taxon>
        <taxon>eudicotyledons</taxon>
        <taxon>Gunneridae</taxon>
        <taxon>Pentapetalae</taxon>
        <taxon>rosids</taxon>
        <taxon>fabids</taxon>
        <taxon>Fabales</taxon>
        <taxon>Fabaceae</taxon>
        <taxon>Papilionoideae</taxon>
        <taxon>50 kb inversion clade</taxon>
        <taxon>NPAAA clade</taxon>
        <taxon>indigoferoid/millettioid clade</taxon>
        <taxon>Phaseoleae</taxon>
        <taxon>Flemingia</taxon>
    </lineage>
</organism>
<dbReference type="EMBL" id="JBGMDY010000010">
    <property type="protein sequence ID" value="KAL2320863.1"/>
    <property type="molecule type" value="Genomic_DNA"/>
</dbReference>
<gene>
    <name evidence="1" type="ORF">Fmac_029832</name>
</gene>
<name>A0ABD1LBF2_9FABA</name>